<evidence type="ECO:0000313" key="1">
    <source>
        <dbReference type="EMBL" id="PPJ59261.1"/>
    </source>
</evidence>
<gene>
    <name evidence="1" type="ORF">CBER1_10330</name>
</gene>
<evidence type="ECO:0000313" key="2">
    <source>
        <dbReference type="Proteomes" id="UP000237631"/>
    </source>
</evidence>
<dbReference type="AlphaFoldDB" id="A0A2S6CHR7"/>
<comment type="caution">
    <text evidence="1">The sequence shown here is derived from an EMBL/GenBank/DDBJ whole genome shotgun (WGS) entry which is preliminary data.</text>
</comment>
<name>A0A2S6CHR7_9PEZI</name>
<dbReference type="Proteomes" id="UP000237631">
    <property type="component" value="Unassembled WGS sequence"/>
</dbReference>
<proteinExistence type="predicted"/>
<protein>
    <submittedName>
        <fullName evidence="1">Uncharacterized protein</fullName>
    </submittedName>
</protein>
<reference evidence="2" key="1">
    <citation type="journal article" date="2017" name="bioRxiv">
        <title>Conservation of a gene cluster reveals novel cercosporin biosynthetic mechanisms and extends production to the genus Colletotrichum.</title>
        <authorList>
            <person name="de Jonge R."/>
            <person name="Ebert M.K."/>
            <person name="Huitt-Roehl C.R."/>
            <person name="Pal P."/>
            <person name="Suttle J.C."/>
            <person name="Spanner R.E."/>
            <person name="Neubauer J.D."/>
            <person name="Jurick W.M.II."/>
            <person name="Stott K.A."/>
            <person name="Secor G.A."/>
            <person name="Thomma B.P.H.J."/>
            <person name="Van de Peer Y."/>
            <person name="Townsend C.A."/>
            <person name="Bolton M.D."/>
        </authorList>
    </citation>
    <scope>NUCLEOTIDE SEQUENCE [LARGE SCALE GENOMIC DNA]</scope>
    <source>
        <strain evidence="2">CBS538.71</strain>
    </source>
</reference>
<organism evidence="1 2">
    <name type="scientific">Cercospora berteroae</name>
    <dbReference type="NCBI Taxonomy" id="357750"/>
    <lineage>
        <taxon>Eukaryota</taxon>
        <taxon>Fungi</taxon>
        <taxon>Dikarya</taxon>
        <taxon>Ascomycota</taxon>
        <taxon>Pezizomycotina</taxon>
        <taxon>Dothideomycetes</taxon>
        <taxon>Dothideomycetidae</taxon>
        <taxon>Mycosphaerellales</taxon>
        <taxon>Mycosphaerellaceae</taxon>
        <taxon>Cercospora</taxon>
    </lineage>
</organism>
<sequence length="227" mass="25471">MGEELTNPIELSSDRTSSVNMAADDEGISSISTQGKISKWIETTEPEVINKGKPQIITKDKFEIIDLCSLDEDDNEKQEKGVKKANNTFIRRSANSEAHKKKDTMGRRRLRIPKHGAGTYPVCIGNMHQRPDEIEVFAVVAGGLDGLVARVFHDPEFPPSTELLVEGPPINSRMGDIDKFDSLGKLFVWGHDFHHKTPKQRHRMVCRKIEEIHGLQEIATVLQAHKA</sequence>
<keyword evidence="2" id="KW-1185">Reference proteome</keyword>
<accession>A0A2S6CHR7</accession>
<dbReference type="EMBL" id="PNEN01000409">
    <property type="protein sequence ID" value="PPJ59261.1"/>
    <property type="molecule type" value="Genomic_DNA"/>
</dbReference>